<dbReference type="EMBL" id="LMUA01000003">
    <property type="protein sequence ID" value="KUE77437.1"/>
    <property type="molecule type" value="Genomic_DNA"/>
</dbReference>
<organism evidence="1 3">
    <name type="scientific">Ruthenibacterium lactatiformans</name>
    <dbReference type="NCBI Taxonomy" id="1550024"/>
    <lineage>
        <taxon>Bacteria</taxon>
        <taxon>Bacillati</taxon>
        <taxon>Bacillota</taxon>
        <taxon>Clostridia</taxon>
        <taxon>Eubacteriales</taxon>
        <taxon>Oscillospiraceae</taxon>
        <taxon>Ruthenibacterium</taxon>
    </lineage>
</organism>
<evidence type="ECO:0000313" key="2">
    <source>
        <dbReference type="EMBL" id="KUE77437.1"/>
    </source>
</evidence>
<dbReference type="AlphaFoldDB" id="A0A0D8J2N3"/>
<reference evidence="2 4" key="2">
    <citation type="submission" date="2015-10" db="EMBL/GenBank/DDBJ databases">
        <title>A novel member of the family Ruminococcaceae isolated from human faeces.</title>
        <authorList>
            <person name="Shkoporov A.N."/>
            <person name="Chaplin A.V."/>
            <person name="Motuzova O.V."/>
            <person name="Kafarskaia L.I."/>
            <person name="Efimov B.A."/>
        </authorList>
    </citation>
    <scope>NUCLEOTIDE SEQUENCE [LARGE SCALE GENOMIC DNA]</scope>
    <source>
        <strain evidence="2 4">668</strain>
    </source>
</reference>
<comment type="caution">
    <text evidence="1">The sequence shown here is derived from an EMBL/GenBank/DDBJ whole genome shotgun (WGS) entry which is preliminary data.</text>
</comment>
<reference evidence="1" key="1">
    <citation type="submission" date="2015-02" db="EMBL/GenBank/DDBJ databases">
        <title>A novel member of the family Ruminococcaceae isolated from human feces.</title>
        <authorList>
            <person name="Shkoporov A.N."/>
            <person name="Chaplin A.V."/>
            <person name="Motuzova O.V."/>
            <person name="Kafarskaia L.I."/>
            <person name="Khokhlova E.V."/>
            <person name="Efimov B.A."/>
        </authorList>
    </citation>
    <scope>NUCLEOTIDE SEQUENCE [LARGE SCALE GENOMIC DNA]</scope>
    <source>
        <strain evidence="1">585-1</strain>
    </source>
</reference>
<accession>A0A0W7TUD4</accession>
<dbReference type="Proteomes" id="UP000053433">
    <property type="component" value="Unassembled WGS sequence"/>
</dbReference>
<accession>A0A0D8J2N3</accession>
<evidence type="ECO:0000313" key="1">
    <source>
        <dbReference type="EMBL" id="KJF40781.1"/>
    </source>
</evidence>
<proteinExistence type="predicted"/>
<protein>
    <submittedName>
        <fullName evidence="1">Uncharacterized protein</fullName>
    </submittedName>
</protein>
<evidence type="ECO:0000313" key="4">
    <source>
        <dbReference type="Proteomes" id="UP000053433"/>
    </source>
</evidence>
<dbReference type="Proteomes" id="UP000032483">
    <property type="component" value="Unassembled WGS sequence"/>
</dbReference>
<dbReference type="EMBL" id="JXXK01000004">
    <property type="protein sequence ID" value="KJF40781.1"/>
    <property type="molecule type" value="Genomic_DNA"/>
</dbReference>
<gene>
    <name evidence="2" type="ORF">ASJ35_03980</name>
    <name evidence="1" type="ORF">TQ39_04465</name>
</gene>
<sequence>MRCVALLFRRAGGAVPRRSPFSVLFVELNHFITNCIADAAAGGAVRRPFAPDPVQKRCKGVPLAGLFI</sequence>
<evidence type="ECO:0000313" key="3">
    <source>
        <dbReference type="Proteomes" id="UP000032483"/>
    </source>
</evidence>
<keyword evidence="3" id="KW-1185">Reference proteome</keyword>
<name>A0A0D8J2N3_9FIRM</name>